<dbReference type="InterPro" id="IPR036397">
    <property type="entry name" value="RNaseH_sf"/>
</dbReference>
<dbReference type="Proteomes" id="UP001652625">
    <property type="component" value="Chromosome 03"/>
</dbReference>
<organism evidence="1 2">
    <name type="scientific">Hydra vulgaris</name>
    <name type="common">Hydra</name>
    <name type="synonym">Hydra attenuata</name>
    <dbReference type="NCBI Taxonomy" id="6087"/>
    <lineage>
        <taxon>Eukaryota</taxon>
        <taxon>Metazoa</taxon>
        <taxon>Cnidaria</taxon>
        <taxon>Hydrozoa</taxon>
        <taxon>Hydroidolina</taxon>
        <taxon>Anthoathecata</taxon>
        <taxon>Aplanulata</taxon>
        <taxon>Hydridae</taxon>
        <taxon>Hydra</taxon>
    </lineage>
</organism>
<dbReference type="RefSeq" id="XP_065650697.1">
    <property type="nucleotide sequence ID" value="XM_065794625.1"/>
</dbReference>
<protein>
    <submittedName>
        <fullName evidence="2">Uncharacterized protein LOC136078814</fullName>
    </submittedName>
</protein>
<evidence type="ECO:0000313" key="1">
    <source>
        <dbReference type="Proteomes" id="UP001652625"/>
    </source>
</evidence>
<proteinExistence type="predicted"/>
<sequence length="170" mass="20131">MDKTNFVRRKEGEKFNEDCLVQRVKQPLKIMVWSVISGQGTGKVYIVQNTMHQDQYVKVLEERLIPQAKEWFQDGKFIFQNDSPPCHKAKSVFRQQRNYCFTLARKFTRPKSNRKFMRTFKAGNKQNLIERLIEVWHRNENIQKQCLNLIKSMPRRVAAVIAAKGGHTKY</sequence>
<dbReference type="GeneID" id="136078814"/>
<accession>A0ABM4BNK9</accession>
<gene>
    <name evidence="2" type="primary">LOC136078814</name>
</gene>
<keyword evidence="1" id="KW-1185">Reference proteome</keyword>
<dbReference type="Gene3D" id="3.30.420.10">
    <property type="entry name" value="Ribonuclease H-like superfamily/Ribonuclease H"/>
    <property type="match status" value="1"/>
</dbReference>
<evidence type="ECO:0000313" key="2">
    <source>
        <dbReference type="RefSeq" id="XP_065650697.1"/>
    </source>
</evidence>
<name>A0ABM4BNK9_HYDVU</name>
<reference evidence="2" key="1">
    <citation type="submission" date="2025-08" db="UniProtKB">
        <authorList>
            <consortium name="RefSeq"/>
        </authorList>
    </citation>
    <scope>IDENTIFICATION</scope>
</reference>